<dbReference type="PANTHER" id="PTHR13501:SF8">
    <property type="entry name" value="LARGE RIBOSOMAL SUBUNIT PROTEIN UL22M"/>
    <property type="match status" value="1"/>
</dbReference>
<dbReference type="InterPro" id="IPR036394">
    <property type="entry name" value="Ribosomal_uL22_sf"/>
</dbReference>
<evidence type="ECO:0000313" key="12">
    <source>
        <dbReference type="Proteomes" id="UP001325140"/>
    </source>
</evidence>
<dbReference type="NCBIfam" id="TIGR01044">
    <property type="entry name" value="rplV_bact"/>
    <property type="match status" value="1"/>
</dbReference>
<dbReference type="HAMAP" id="MF_01331_B">
    <property type="entry name" value="Ribosomal_uL22_B"/>
    <property type="match status" value="1"/>
</dbReference>
<evidence type="ECO:0000256" key="10">
    <source>
        <dbReference type="RuleBase" id="RU004008"/>
    </source>
</evidence>
<accession>A0ABZ0UT03</accession>
<dbReference type="GO" id="GO:0005840">
    <property type="term" value="C:ribosome"/>
    <property type="evidence" value="ECO:0007669"/>
    <property type="project" value="UniProtKB-KW"/>
</dbReference>
<comment type="similarity">
    <text evidence="1 7 8">Belongs to the universal ribosomal protein uL22 family.</text>
</comment>
<dbReference type="Gene3D" id="3.90.470.10">
    <property type="entry name" value="Ribosomal protein L22/L17"/>
    <property type="match status" value="1"/>
</dbReference>
<dbReference type="SUPFAM" id="SSF54843">
    <property type="entry name" value="Ribosomal protein L22"/>
    <property type="match status" value="1"/>
</dbReference>
<dbReference type="InterPro" id="IPR001063">
    <property type="entry name" value="Ribosomal_uL22"/>
</dbReference>
<proteinExistence type="inferred from homology"/>
<evidence type="ECO:0000256" key="6">
    <source>
        <dbReference type="ARBA" id="ARBA00035207"/>
    </source>
</evidence>
<reference evidence="11" key="1">
    <citation type="submission" date="2022-10" db="EMBL/GenBank/DDBJ databases">
        <title>Host association and intracellularity evolved multiple times independently in the Rickettsiales.</title>
        <authorList>
            <person name="Castelli M."/>
            <person name="Nardi T."/>
            <person name="Gammuto L."/>
            <person name="Bellinzona G."/>
            <person name="Sabaneyeva E."/>
            <person name="Potekhin A."/>
            <person name="Serra V."/>
            <person name="Petroni G."/>
            <person name="Sassera D."/>
        </authorList>
    </citation>
    <scope>NUCLEOTIDE SEQUENCE [LARGE SCALE GENOMIC DNA]</scope>
    <source>
        <strain evidence="11">US_Bl 11III1</strain>
    </source>
</reference>
<keyword evidence="2 7" id="KW-0699">rRNA-binding</keyword>
<comment type="function">
    <text evidence="7 10">This protein binds specifically to 23S rRNA; its binding is stimulated by other ribosomal proteins, e.g., L4, L17, and L20. It is important during the early stages of 50S assembly. It makes multiple contacts with different domains of the 23S rRNA in the assembled 50S subunit and ribosome.</text>
</comment>
<dbReference type="CDD" id="cd00336">
    <property type="entry name" value="Ribosomal_L22"/>
    <property type="match status" value="1"/>
</dbReference>
<evidence type="ECO:0000256" key="4">
    <source>
        <dbReference type="ARBA" id="ARBA00022980"/>
    </source>
</evidence>
<dbReference type="Pfam" id="PF00237">
    <property type="entry name" value="Ribosomal_L22"/>
    <property type="match status" value="1"/>
</dbReference>
<evidence type="ECO:0000256" key="9">
    <source>
        <dbReference type="RuleBase" id="RU004006"/>
    </source>
</evidence>
<organism evidence="11 12">
    <name type="scientific">Candidatus Fokinia crypta</name>
    <dbReference type="NCBI Taxonomy" id="1920990"/>
    <lineage>
        <taxon>Bacteria</taxon>
        <taxon>Pseudomonadati</taxon>
        <taxon>Pseudomonadota</taxon>
        <taxon>Alphaproteobacteria</taxon>
        <taxon>Rickettsiales</taxon>
        <taxon>Candidatus Midichloriaceae</taxon>
        <taxon>Candidatus Fokinia</taxon>
    </lineage>
</organism>
<evidence type="ECO:0000256" key="5">
    <source>
        <dbReference type="ARBA" id="ARBA00023274"/>
    </source>
</evidence>
<keyword evidence="12" id="KW-1185">Reference proteome</keyword>
<dbReference type="InterPro" id="IPR005727">
    <property type="entry name" value="Ribosomal_uL22_bac/chlpt-type"/>
</dbReference>
<evidence type="ECO:0000256" key="8">
    <source>
        <dbReference type="RuleBase" id="RU004005"/>
    </source>
</evidence>
<sequence>MQNKIAVAKSAPIKTSAFKAGLVLSLVRGLDVHVALLQLQFSRKKIAYDVHKLVRSAIANAEHNCNMDIDRLYISKILVNHAFYLKRFMPRAKGRANRIMKPFSRICLELSERQA</sequence>
<evidence type="ECO:0000313" key="11">
    <source>
        <dbReference type="EMBL" id="WPX98159.1"/>
    </source>
</evidence>
<keyword evidence="4 7" id="KW-0689">Ribosomal protein</keyword>
<dbReference type="Proteomes" id="UP001325140">
    <property type="component" value="Chromosome"/>
</dbReference>
<keyword evidence="5 7" id="KW-0687">Ribonucleoprotein</keyword>
<evidence type="ECO:0000256" key="1">
    <source>
        <dbReference type="ARBA" id="ARBA00009451"/>
    </source>
</evidence>
<gene>
    <name evidence="7" type="primary">rplV</name>
    <name evidence="11" type="ORF">Fokcrypt_00700</name>
</gene>
<dbReference type="EMBL" id="CP110343">
    <property type="protein sequence ID" value="WPX98159.1"/>
    <property type="molecule type" value="Genomic_DNA"/>
</dbReference>
<comment type="subunit">
    <text evidence="7 9">Part of the 50S ribosomal subunit.</text>
</comment>
<keyword evidence="3 7" id="KW-0694">RNA-binding</keyword>
<dbReference type="RefSeq" id="WP_323722130.1">
    <property type="nucleotide sequence ID" value="NZ_CP110343.1"/>
</dbReference>
<name>A0ABZ0UT03_9RICK</name>
<protein>
    <recommendedName>
        <fullName evidence="6 7">Large ribosomal subunit protein uL22</fullName>
    </recommendedName>
</protein>
<comment type="function">
    <text evidence="7">The globular domain of the protein is located near the polypeptide exit tunnel on the outside of the subunit, while an extended beta-hairpin is found that lines the wall of the exit tunnel in the center of the 70S ribosome.</text>
</comment>
<evidence type="ECO:0000256" key="3">
    <source>
        <dbReference type="ARBA" id="ARBA00022884"/>
    </source>
</evidence>
<dbReference type="InterPro" id="IPR047867">
    <property type="entry name" value="Ribosomal_uL22_bac/org-type"/>
</dbReference>
<dbReference type="PANTHER" id="PTHR13501">
    <property type="entry name" value="CHLOROPLAST 50S RIBOSOMAL PROTEIN L22-RELATED"/>
    <property type="match status" value="1"/>
</dbReference>
<evidence type="ECO:0000256" key="7">
    <source>
        <dbReference type="HAMAP-Rule" id="MF_01331"/>
    </source>
</evidence>
<evidence type="ECO:0000256" key="2">
    <source>
        <dbReference type="ARBA" id="ARBA00022730"/>
    </source>
</evidence>